<feature type="region of interest" description="Disordered" evidence="1">
    <location>
        <begin position="56"/>
        <end position="75"/>
    </location>
</feature>
<dbReference type="Proteomes" id="UP000238701">
    <property type="component" value="Unassembled WGS sequence"/>
</dbReference>
<evidence type="ECO:0000256" key="2">
    <source>
        <dbReference type="SAM" id="SignalP"/>
    </source>
</evidence>
<proteinExistence type="predicted"/>
<feature type="compositionally biased region" description="Low complexity" evidence="1">
    <location>
        <begin position="24"/>
        <end position="48"/>
    </location>
</feature>
<gene>
    <name evidence="3" type="ORF">SBA1_630017</name>
</gene>
<feature type="compositionally biased region" description="Low complexity" evidence="1">
    <location>
        <begin position="56"/>
        <end position="69"/>
    </location>
</feature>
<keyword evidence="2" id="KW-0732">Signal</keyword>
<evidence type="ECO:0000313" key="3">
    <source>
        <dbReference type="EMBL" id="SPF46068.1"/>
    </source>
</evidence>
<feature type="region of interest" description="Disordered" evidence="1">
    <location>
        <begin position="169"/>
        <end position="192"/>
    </location>
</feature>
<feature type="signal peptide" evidence="2">
    <location>
        <begin position="1"/>
        <end position="18"/>
    </location>
</feature>
<dbReference type="InterPro" id="IPR042217">
    <property type="entry name" value="T4SS_VirB10/TrbI"/>
</dbReference>
<sequence length="273" mass="27528">MRAILTLLLISGMAFAQAAETAKPADTPVPAAGAAPAQSSGTAAMPAQATGAAPAAAATPAQAAEQPAASSNPNAGVIPAGSKIPLLLKQAISTKNAREGDAVYAETAFPFVLNERVLVPAGTYIQGRIEHAEPAGRSKKRAEILIHFTSMIYPSGYTLMLPGTIENTPGADDKGVKDSEGTIQQDKDTSKRVEDAAKGAAVGGTVGSIGGAAAGGFNGARIGGLAGIAGGVAWALLKHGPELKLEVGTSIEMEIQRDIPVDMSRTQVASARP</sequence>
<accession>A0A2U3L2G3</accession>
<protein>
    <submittedName>
        <fullName evidence="3">Uncharacterized protein</fullName>
    </submittedName>
</protein>
<feature type="region of interest" description="Disordered" evidence="1">
    <location>
        <begin position="23"/>
        <end position="48"/>
    </location>
</feature>
<dbReference type="AlphaFoldDB" id="A0A2U3L2G3"/>
<organism evidence="3 4">
    <name type="scientific">Candidatus Sulfotelmatobacter kueseliae</name>
    <dbReference type="NCBI Taxonomy" id="2042962"/>
    <lineage>
        <taxon>Bacteria</taxon>
        <taxon>Pseudomonadati</taxon>
        <taxon>Acidobacteriota</taxon>
        <taxon>Terriglobia</taxon>
        <taxon>Terriglobales</taxon>
        <taxon>Candidatus Korobacteraceae</taxon>
        <taxon>Candidatus Sulfotelmatobacter</taxon>
    </lineage>
</organism>
<dbReference type="Gene3D" id="2.40.128.260">
    <property type="entry name" value="Type IV secretion system, VirB10/TraB/TrbI"/>
    <property type="match status" value="1"/>
</dbReference>
<evidence type="ECO:0000313" key="4">
    <source>
        <dbReference type="Proteomes" id="UP000238701"/>
    </source>
</evidence>
<reference evidence="4" key="1">
    <citation type="submission" date="2018-02" db="EMBL/GenBank/DDBJ databases">
        <authorList>
            <person name="Hausmann B."/>
        </authorList>
    </citation>
    <scope>NUCLEOTIDE SEQUENCE [LARGE SCALE GENOMIC DNA]</scope>
    <source>
        <strain evidence="4">Peat soil MAG SbA1</strain>
    </source>
</reference>
<dbReference type="OrthoDB" id="120738at2"/>
<feature type="compositionally biased region" description="Basic and acidic residues" evidence="1">
    <location>
        <begin position="171"/>
        <end position="192"/>
    </location>
</feature>
<feature type="chain" id="PRO_5015470502" evidence="2">
    <location>
        <begin position="19"/>
        <end position="273"/>
    </location>
</feature>
<evidence type="ECO:0000256" key="1">
    <source>
        <dbReference type="SAM" id="MobiDB-lite"/>
    </source>
</evidence>
<name>A0A2U3L2G3_9BACT</name>
<dbReference type="EMBL" id="OMOD01000159">
    <property type="protein sequence ID" value="SPF46068.1"/>
    <property type="molecule type" value="Genomic_DNA"/>
</dbReference>